<dbReference type="RefSeq" id="WP_127072914.1">
    <property type="nucleotide sequence ID" value="NZ_BMKB01000002.1"/>
</dbReference>
<evidence type="ECO:0000313" key="2">
    <source>
        <dbReference type="Proteomes" id="UP000596977"/>
    </source>
</evidence>
<sequence>MTDRISSDDLAILRSLPRVVYSPGRETAERYGKLEQRGLLEATDIGSDEAQETILRIDVTPAGRKALEFNND</sequence>
<accession>A0A916RCY0</accession>
<comment type="caution">
    <text evidence="1">The sequence shown here is derived from an EMBL/GenBank/DDBJ whole genome shotgun (WGS) entry which is preliminary data.</text>
</comment>
<dbReference type="AlphaFoldDB" id="A0A916RCY0"/>
<gene>
    <name evidence="1" type="ORF">GCM10011499_14440</name>
</gene>
<dbReference type="EMBL" id="BMKB01000002">
    <property type="protein sequence ID" value="GGA45818.1"/>
    <property type="molecule type" value="Genomic_DNA"/>
</dbReference>
<protein>
    <submittedName>
        <fullName evidence="1">Uncharacterized protein</fullName>
    </submittedName>
</protein>
<organism evidence="1 2">
    <name type="scientific">Pelagibacterium lentulum</name>
    <dbReference type="NCBI Taxonomy" id="2029865"/>
    <lineage>
        <taxon>Bacteria</taxon>
        <taxon>Pseudomonadati</taxon>
        <taxon>Pseudomonadota</taxon>
        <taxon>Alphaproteobacteria</taxon>
        <taxon>Hyphomicrobiales</taxon>
        <taxon>Devosiaceae</taxon>
        <taxon>Pelagibacterium</taxon>
    </lineage>
</organism>
<keyword evidence="2" id="KW-1185">Reference proteome</keyword>
<evidence type="ECO:0000313" key="1">
    <source>
        <dbReference type="EMBL" id="GGA45818.1"/>
    </source>
</evidence>
<name>A0A916RCY0_9HYPH</name>
<dbReference type="Proteomes" id="UP000596977">
    <property type="component" value="Unassembled WGS sequence"/>
</dbReference>
<proteinExistence type="predicted"/>
<reference evidence="1 2" key="1">
    <citation type="journal article" date="2014" name="Int. J. Syst. Evol. Microbiol.">
        <title>Complete genome sequence of Corynebacterium casei LMG S-19264T (=DSM 44701T), isolated from a smear-ripened cheese.</title>
        <authorList>
            <consortium name="US DOE Joint Genome Institute (JGI-PGF)"/>
            <person name="Walter F."/>
            <person name="Albersmeier A."/>
            <person name="Kalinowski J."/>
            <person name="Ruckert C."/>
        </authorList>
    </citation>
    <scope>NUCLEOTIDE SEQUENCE [LARGE SCALE GENOMIC DNA]</scope>
    <source>
        <strain evidence="1 2">CGMCC 1.15896</strain>
    </source>
</reference>